<protein>
    <submittedName>
        <fullName evidence="2">Uncharacterized protein</fullName>
    </submittedName>
</protein>
<gene>
    <name evidence="2" type="ORF">E7Z74_00190</name>
</gene>
<proteinExistence type="predicted"/>
<name>A0A8T3VMA8_9EURY</name>
<feature type="coiled-coil region" evidence="1">
    <location>
        <begin position="7"/>
        <end position="38"/>
    </location>
</feature>
<evidence type="ECO:0000256" key="1">
    <source>
        <dbReference type="SAM" id="Coils"/>
    </source>
</evidence>
<accession>A0A8T3VMA8</accession>
<reference evidence="2" key="1">
    <citation type="submission" date="2019-04" db="EMBL/GenBank/DDBJ databases">
        <title>Evolution of Biomass-Degrading Anaerobic Consortia Revealed by Metagenomics.</title>
        <authorList>
            <person name="Peng X."/>
        </authorList>
    </citation>
    <scope>NUCLEOTIDE SEQUENCE</scope>
    <source>
        <strain evidence="2">SIG13</strain>
    </source>
</reference>
<dbReference type="EMBL" id="SUTF01000001">
    <property type="protein sequence ID" value="MBE6509678.1"/>
    <property type="molecule type" value="Genomic_DNA"/>
</dbReference>
<sequence length="70" mass="8135">MTSSFIIEKRENKLKKALADAKAENDAIKKEYESIRESSKRFFSEINRNADKLKLSDSQKKILFSIIVKL</sequence>
<evidence type="ECO:0000313" key="2">
    <source>
        <dbReference type="EMBL" id="MBE6509678.1"/>
    </source>
</evidence>
<evidence type="ECO:0000313" key="3">
    <source>
        <dbReference type="Proteomes" id="UP000713479"/>
    </source>
</evidence>
<comment type="caution">
    <text evidence="2">The sequence shown here is derived from an EMBL/GenBank/DDBJ whole genome shotgun (WGS) entry which is preliminary data.</text>
</comment>
<dbReference type="AlphaFoldDB" id="A0A8T3VMA8"/>
<dbReference type="Proteomes" id="UP000713479">
    <property type="component" value="Unassembled WGS sequence"/>
</dbReference>
<organism evidence="2 3">
    <name type="scientific">Methanobrevibacter millerae</name>
    <dbReference type="NCBI Taxonomy" id="230361"/>
    <lineage>
        <taxon>Archaea</taxon>
        <taxon>Methanobacteriati</taxon>
        <taxon>Methanobacteriota</taxon>
        <taxon>Methanomada group</taxon>
        <taxon>Methanobacteria</taxon>
        <taxon>Methanobacteriales</taxon>
        <taxon>Methanobacteriaceae</taxon>
        <taxon>Methanobrevibacter</taxon>
    </lineage>
</organism>
<keyword evidence="1" id="KW-0175">Coiled coil</keyword>